<evidence type="ECO:0000256" key="6">
    <source>
        <dbReference type="ARBA" id="ARBA00022989"/>
    </source>
</evidence>
<sequence length="230" mass="25690">MGTYQDTFCFKITRSVKEYAGRTTLAIGDGANDVDMIQEADIGVGISGMEGMQNITFGLTLFYYELYTSFSGELMYDDWYMVLFNVMLTSLPVIALGVFEQDVSPDVCLKDRSMTEGKIDRIAFLSIAMGLPAYINAPDRDEPLALDMGSMGKGQVWINGQSIGQYWTAYADDNCEQCSYSGTFRPPKCQVGYGQPTKNGIGFFLSRIHYPLHILQNYGNVMKYLTKIDS</sequence>
<dbReference type="AlphaFoldDB" id="A0A7J7MCL4"/>
<dbReference type="InterPro" id="IPR023214">
    <property type="entry name" value="HAD_sf"/>
</dbReference>
<dbReference type="EMBL" id="JACGCM010001619">
    <property type="protein sequence ID" value="KAF6152643.1"/>
    <property type="molecule type" value="Genomic_DNA"/>
</dbReference>
<dbReference type="SUPFAM" id="SSF81665">
    <property type="entry name" value="Calcium ATPase, transmembrane domain M"/>
    <property type="match status" value="1"/>
</dbReference>
<dbReference type="Gene3D" id="2.60.120.260">
    <property type="entry name" value="Galactose-binding domain-like"/>
    <property type="match status" value="1"/>
</dbReference>
<dbReference type="InterPro" id="IPR048913">
    <property type="entry name" value="BetaGal_gal-bd"/>
</dbReference>
<dbReference type="OrthoDB" id="377733at2759"/>
<evidence type="ECO:0000256" key="4">
    <source>
        <dbReference type="ARBA" id="ARBA00022801"/>
    </source>
</evidence>
<feature type="domain" description="Beta-galactosidase galactose-binding" evidence="10">
    <location>
        <begin position="134"/>
        <end position="177"/>
    </location>
</feature>
<comment type="caution">
    <text evidence="11">The sequence shown here is derived from an EMBL/GenBank/DDBJ whole genome shotgun (WGS) entry which is preliminary data.</text>
</comment>
<keyword evidence="12" id="KW-1185">Reference proteome</keyword>
<evidence type="ECO:0000256" key="7">
    <source>
        <dbReference type="ARBA" id="ARBA00023136"/>
    </source>
</evidence>
<evidence type="ECO:0000256" key="3">
    <source>
        <dbReference type="ARBA" id="ARBA00022723"/>
    </source>
</evidence>
<organism evidence="11 12">
    <name type="scientific">Kingdonia uniflora</name>
    <dbReference type="NCBI Taxonomy" id="39325"/>
    <lineage>
        <taxon>Eukaryota</taxon>
        <taxon>Viridiplantae</taxon>
        <taxon>Streptophyta</taxon>
        <taxon>Embryophyta</taxon>
        <taxon>Tracheophyta</taxon>
        <taxon>Spermatophyta</taxon>
        <taxon>Magnoliopsida</taxon>
        <taxon>Ranunculales</taxon>
        <taxon>Circaeasteraceae</taxon>
        <taxon>Kingdonia</taxon>
    </lineage>
</organism>
<dbReference type="GO" id="GO:0005886">
    <property type="term" value="C:plasma membrane"/>
    <property type="evidence" value="ECO:0007669"/>
    <property type="project" value="TreeGrafter"/>
</dbReference>
<keyword evidence="2" id="KW-0812">Transmembrane</keyword>
<dbReference type="InterPro" id="IPR036412">
    <property type="entry name" value="HAD-like_sf"/>
</dbReference>
<evidence type="ECO:0000313" key="12">
    <source>
        <dbReference type="Proteomes" id="UP000541444"/>
    </source>
</evidence>
<comment type="subcellular location">
    <subcellularLocation>
        <location evidence="1">Membrane</location>
        <topology evidence="1">Multi-pass membrane protein</topology>
    </subcellularLocation>
</comment>
<reference evidence="11 12" key="1">
    <citation type="journal article" date="2020" name="IScience">
        <title>Genome Sequencing of the Endangered Kingdonia uniflora (Circaeasteraceae, Ranunculales) Reveals Potential Mechanisms of Evolutionary Specialization.</title>
        <authorList>
            <person name="Sun Y."/>
            <person name="Deng T."/>
            <person name="Zhang A."/>
            <person name="Moore M.J."/>
            <person name="Landis J.B."/>
            <person name="Lin N."/>
            <person name="Zhang H."/>
            <person name="Zhang X."/>
            <person name="Huang J."/>
            <person name="Zhang X."/>
            <person name="Sun H."/>
            <person name="Wang H."/>
        </authorList>
    </citation>
    <scope>NUCLEOTIDE SEQUENCE [LARGE SCALE GENOMIC DNA]</scope>
    <source>
        <strain evidence="11">TB1705</strain>
        <tissue evidence="11">Leaf</tissue>
    </source>
</reference>
<protein>
    <submittedName>
        <fullName evidence="11">Uncharacterized protein</fullName>
    </submittedName>
</protein>
<evidence type="ECO:0000256" key="2">
    <source>
        <dbReference type="ARBA" id="ARBA00022692"/>
    </source>
</evidence>
<dbReference type="Pfam" id="PF16212">
    <property type="entry name" value="PhoLip_ATPase_C"/>
    <property type="match status" value="1"/>
</dbReference>
<evidence type="ECO:0000313" key="11">
    <source>
        <dbReference type="EMBL" id="KAF6152643.1"/>
    </source>
</evidence>
<gene>
    <name evidence="11" type="ORF">GIB67_008080</name>
</gene>
<feature type="domain" description="P-type ATPase C-terminal" evidence="9">
    <location>
        <begin position="53"/>
        <end position="110"/>
    </location>
</feature>
<dbReference type="Proteomes" id="UP000541444">
    <property type="component" value="Unassembled WGS sequence"/>
</dbReference>
<evidence type="ECO:0000259" key="9">
    <source>
        <dbReference type="Pfam" id="PF16212"/>
    </source>
</evidence>
<name>A0A7J7MCL4_9MAGN</name>
<dbReference type="InterPro" id="IPR008979">
    <property type="entry name" value="Galactose-bd-like_sf"/>
</dbReference>
<dbReference type="SUPFAM" id="SSF49785">
    <property type="entry name" value="Galactose-binding domain-like"/>
    <property type="match status" value="1"/>
</dbReference>
<dbReference type="Gene3D" id="3.40.50.1000">
    <property type="entry name" value="HAD superfamily/HAD-like"/>
    <property type="match status" value="1"/>
</dbReference>
<dbReference type="GO" id="GO:0046872">
    <property type="term" value="F:metal ion binding"/>
    <property type="evidence" value="ECO:0007669"/>
    <property type="project" value="UniProtKB-KW"/>
</dbReference>
<feature type="non-terminal residue" evidence="11">
    <location>
        <position position="1"/>
    </location>
</feature>
<evidence type="ECO:0000256" key="8">
    <source>
        <dbReference type="ARBA" id="ARBA00023295"/>
    </source>
</evidence>
<dbReference type="InterPro" id="IPR032630">
    <property type="entry name" value="P_typ_ATPase_c"/>
</dbReference>
<keyword evidence="6" id="KW-1133">Transmembrane helix</keyword>
<keyword evidence="3" id="KW-0479">Metal-binding</keyword>
<dbReference type="GO" id="GO:0016798">
    <property type="term" value="F:hydrolase activity, acting on glycosyl bonds"/>
    <property type="evidence" value="ECO:0007669"/>
    <property type="project" value="UniProtKB-KW"/>
</dbReference>
<keyword evidence="8" id="KW-0326">Glycosidase</keyword>
<dbReference type="PANTHER" id="PTHR24092">
    <property type="entry name" value="PROBABLE PHOSPHOLIPID-TRANSPORTING ATPASE"/>
    <property type="match status" value="1"/>
</dbReference>
<keyword evidence="4" id="KW-0378">Hydrolase</keyword>
<evidence type="ECO:0000259" key="10">
    <source>
        <dbReference type="Pfam" id="PF21467"/>
    </source>
</evidence>
<dbReference type="GO" id="GO:0140326">
    <property type="term" value="F:ATPase-coupled intramembrane lipid transporter activity"/>
    <property type="evidence" value="ECO:0007669"/>
    <property type="project" value="TreeGrafter"/>
</dbReference>
<evidence type="ECO:0000256" key="5">
    <source>
        <dbReference type="ARBA" id="ARBA00022842"/>
    </source>
</evidence>
<evidence type="ECO:0000256" key="1">
    <source>
        <dbReference type="ARBA" id="ARBA00004141"/>
    </source>
</evidence>
<dbReference type="InterPro" id="IPR023298">
    <property type="entry name" value="ATPase_P-typ_TM_dom_sf"/>
</dbReference>
<dbReference type="GO" id="GO:0045332">
    <property type="term" value="P:phospholipid translocation"/>
    <property type="evidence" value="ECO:0007669"/>
    <property type="project" value="TreeGrafter"/>
</dbReference>
<dbReference type="Pfam" id="PF21467">
    <property type="entry name" value="BetaGal_gal-bd"/>
    <property type="match status" value="1"/>
</dbReference>
<keyword evidence="7" id="KW-0472">Membrane</keyword>
<keyword evidence="5" id="KW-0460">Magnesium</keyword>
<accession>A0A7J7MCL4</accession>
<dbReference type="PANTHER" id="PTHR24092:SF157">
    <property type="entry name" value="PHOSPHOLIPID-TRANSPORTING ATPASE"/>
    <property type="match status" value="1"/>
</dbReference>
<proteinExistence type="predicted"/>
<dbReference type="SUPFAM" id="SSF56784">
    <property type="entry name" value="HAD-like"/>
    <property type="match status" value="1"/>
</dbReference>